<dbReference type="PROSITE" id="PS51891">
    <property type="entry name" value="CENP_V_GFA"/>
    <property type="match status" value="1"/>
</dbReference>
<dbReference type="EMBL" id="CP017415">
    <property type="protein sequence ID" value="AOU97103.1"/>
    <property type="molecule type" value="Genomic_DNA"/>
</dbReference>
<evidence type="ECO:0000256" key="3">
    <source>
        <dbReference type="ARBA" id="ARBA00022833"/>
    </source>
</evidence>
<proteinExistence type="inferred from homology"/>
<evidence type="ECO:0000256" key="4">
    <source>
        <dbReference type="ARBA" id="ARBA00023239"/>
    </source>
</evidence>
<evidence type="ECO:0000313" key="6">
    <source>
        <dbReference type="EMBL" id="AOU97103.1"/>
    </source>
</evidence>
<accession>A0A1D8IKZ5</accession>
<comment type="similarity">
    <text evidence="1">Belongs to the Gfa family.</text>
</comment>
<evidence type="ECO:0000259" key="5">
    <source>
        <dbReference type="PROSITE" id="PS51891"/>
    </source>
</evidence>
<dbReference type="InterPro" id="IPR006913">
    <property type="entry name" value="CENP-V/GFA"/>
</dbReference>
<dbReference type="Pfam" id="PF04828">
    <property type="entry name" value="GFA"/>
    <property type="match status" value="1"/>
</dbReference>
<dbReference type="KEGG" id="aprs:BI364_02980"/>
<protein>
    <submittedName>
        <fullName evidence="6">Aldehyde-activating protein</fullName>
    </submittedName>
</protein>
<organism evidence="6 7">
    <name type="scientific">Acidihalobacter yilgarnensis</name>
    <dbReference type="NCBI Taxonomy" id="2819280"/>
    <lineage>
        <taxon>Bacteria</taxon>
        <taxon>Pseudomonadati</taxon>
        <taxon>Pseudomonadota</taxon>
        <taxon>Gammaproteobacteria</taxon>
        <taxon>Chromatiales</taxon>
        <taxon>Ectothiorhodospiraceae</taxon>
        <taxon>Acidihalobacter</taxon>
    </lineage>
</organism>
<name>A0A1D8IKZ5_9GAMM</name>
<keyword evidence="2" id="KW-0479">Metal-binding</keyword>
<evidence type="ECO:0000313" key="7">
    <source>
        <dbReference type="Proteomes" id="UP000095401"/>
    </source>
</evidence>
<dbReference type="InterPro" id="IPR011057">
    <property type="entry name" value="Mss4-like_sf"/>
</dbReference>
<sequence>MIEGGCHCGACRYQLDIDALDDVAVCHCSVCRRSSGGTHVTWATVPLGDFRWTRDAPFCYRPSCGGERYFCPACGAQMALWTPLASETIDVSVVTLDQADRFPPDRHIWIGSRLAWVSLNDGLAREDEEIYPHE</sequence>
<keyword evidence="4" id="KW-0456">Lyase</keyword>
<dbReference type="Proteomes" id="UP000095401">
    <property type="component" value="Chromosome"/>
</dbReference>
<gene>
    <name evidence="6" type="ORF">BI364_02980</name>
</gene>
<dbReference type="SUPFAM" id="SSF51316">
    <property type="entry name" value="Mss4-like"/>
    <property type="match status" value="1"/>
</dbReference>
<dbReference type="AlphaFoldDB" id="A0A1D8IKZ5"/>
<evidence type="ECO:0000256" key="2">
    <source>
        <dbReference type="ARBA" id="ARBA00022723"/>
    </source>
</evidence>
<dbReference type="Gene3D" id="3.90.1590.10">
    <property type="entry name" value="glutathione-dependent formaldehyde- activating enzyme (gfa)"/>
    <property type="match status" value="1"/>
</dbReference>
<dbReference type="PANTHER" id="PTHR33337">
    <property type="entry name" value="GFA DOMAIN-CONTAINING PROTEIN"/>
    <property type="match status" value="1"/>
</dbReference>
<dbReference type="PANTHER" id="PTHR33337:SF40">
    <property type="entry name" value="CENP-V_GFA DOMAIN-CONTAINING PROTEIN-RELATED"/>
    <property type="match status" value="1"/>
</dbReference>
<dbReference type="GO" id="GO:0016846">
    <property type="term" value="F:carbon-sulfur lyase activity"/>
    <property type="evidence" value="ECO:0007669"/>
    <property type="project" value="InterPro"/>
</dbReference>
<evidence type="ECO:0000256" key="1">
    <source>
        <dbReference type="ARBA" id="ARBA00005495"/>
    </source>
</evidence>
<keyword evidence="3" id="KW-0862">Zinc</keyword>
<reference evidence="7" key="1">
    <citation type="submission" date="2016-09" db="EMBL/GenBank/DDBJ databases">
        <title>Acidihalobacter prosperus F5.</title>
        <authorList>
            <person name="Khaleque H.N."/>
            <person name="Ramsay J.P."/>
            <person name="Kaksonen A.H."/>
            <person name="Boxall N.J."/>
            <person name="Watkin E.L.J."/>
        </authorList>
    </citation>
    <scope>NUCLEOTIDE SEQUENCE [LARGE SCALE GENOMIC DNA]</scope>
    <source>
        <strain evidence="7">F5</strain>
    </source>
</reference>
<dbReference type="RefSeq" id="WP_070077491.1">
    <property type="nucleotide sequence ID" value="NZ_CP017415.1"/>
</dbReference>
<feature type="domain" description="CENP-V/GFA" evidence="5">
    <location>
        <begin position="2"/>
        <end position="105"/>
    </location>
</feature>
<dbReference type="GO" id="GO:0046872">
    <property type="term" value="F:metal ion binding"/>
    <property type="evidence" value="ECO:0007669"/>
    <property type="project" value="UniProtKB-KW"/>
</dbReference>
<keyword evidence="7" id="KW-1185">Reference proteome</keyword>